<dbReference type="InterPro" id="IPR050927">
    <property type="entry name" value="TRPM"/>
</dbReference>
<dbReference type="GO" id="GO:0005886">
    <property type="term" value="C:plasma membrane"/>
    <property type="evidence" value="ECO:0007669"/>
    <property type="project" value="TreeGrafter"/>
</dbReference>
<dbReference type="Pfam" id="PF25508">
    <property type="entry name" value="TRPM2"/>
    <property type="match status" value="1"/>
</dbReference>
<evidence type="ECO:0000256" key="1">
    <source>
        <dbReference type="ARBA" id="ARBA00004141"/>
    </source>
</evidence>
<evidence type="ECO:0000256" key="3">
    <source>
        <dbReference type="ARBA" id="ARBA00022989"/>
    </source>
</evidence>
<feature type="domain" description="Ion transport" evidence="6">
    <location>
        <begin position="299"/>
        <end position="510"/>
    </location>
</feature>
<feature type="transmembrane region" description="Helical" evidence="5">
    <location>
        <begin position="368"/>
        <end position="388"/>
    </location>
</feature>
<evidence type="ECO:0000313" key="8">
    <source>
        <dbReference type="EMBL" id="CAE0117299.1"/>
    </source>
</evidence>
<keyword evidence="3 5" id="KW-1133">Transmembrane helix</keyword>
<feature type="transmembrane region" description="Helical" evidence="5">
    <location>
        <begin position="476"/>
        <end position="499"/>
    </location>
</feature>
<comment type="subcellular location">
    <subcellularLocation>
        <location evidence="1">Membrane</location>
        <topology evidence="1">Multi-pass membrane protein</topology>
    </subcellularLocation>
</comment>
<feature type="transmembrane region" description="Helical" evidence="5">
    <location>
        <begin position="408"/>
        <end position="429"/>
    </location>
</feature>
<dbReference type="EMBL" id="HBHX01032324">
    <property type="protein sequence ID" value="CAE0117299.1"/>
    <property type="molecule type" value="Transcribed_RNA"/>
</dbReference>
<evidence type="ECO:0000259" key="6">
    <source>
        <dbReference type="Pfam" id="PF00520"/>
    </source>
</evidence>
<dbReference type="GO" id="GO:0099604">
    <property type="term" value="F:ligand-gated calcium channel activity"/>
    <property type="evidence" value="ECO:0007669"/>
    <property type="project" value="TreeGrafter"/>
</dbReference>
<reference evidence="8" key="1">
    <citation type="submission" date="2021-01" db="EMBL/GenBank/DDBJ databases">
        <authorList>
            <person name="Corre E."/>
            <person name="Pelletier E."/>
            <person name="Niang G."/>
            <person name="Scheremetjew M."/>
            <person name="Finn R."/>
            <person name="Kale V."/>
            <person name="Holt S."/>
            <person name="Cochrane G."/>
            <person name="Meng A."/>
            <person name="Brown T."/>
            <person name="Cohen L."/>
        </authorList>
    </citation>
    <scope>NUCLEOTIDE SEQUENCE</scope>
    <source>
        <strain evidence="8">CCMP281</strain>
    </source>
</reference>
<evidence type="ECO:0000256" key="4">
    <source>
        <dbReference type="ARBA" id="ARBA00023136"/>
    </source>
</evidence>
<dbReference type="PANTHER" id="PTHR13800">
    <property type="entry name" value="TRANSIENT RECEPTOR POTENTIAL CATION CHANNEL, SUBFAMILY M, MEMBER 6"/>
    <property type="match status" value="1"/>
</dbReference>
<keyword evidence="4 5" id="KW-0472">Membrane</keyword>
<dbReference type="InterPro" id="IPR057366">
    <property type="entry name" value="TRPM-like"/>
</dbReference>
<protein>
    <recommendedName>
        <fullName evidence="9">Ion transport domain-containing protein</fullName>
    </recommendedName>
</protein>
<gene>
    <name evidence="8" type="ORF">HERI1096_LOCUS17998</name>
</gene>
<organism evidence="8">
    <name type="scientific">Haptolina ericina</name>
    <dbReference type="NCBI Taxonomy" id="156174"/>
    <lineage>
        <taxon>Eukaryota</taxon>
        <taxon>Haptista</taxon>
        <taxon>Haptophyta</taxon>
        <taxon>Prymnesiophyceae</taxon>
        <taxon>Prymnesiales</taxon>
        <taxon>Prymnesiaceae</taxon>
        <taxon>Haptolina</taxon>
    </lineage>
</organism>
<evidence type="ECO:0000256" key="2">
    <source>
        <dbReference type="ARBA" id="ARBA00022692"/>
    </source>
</evidence>
<evidence type="ECO:0008006" key="9">
    <source>
        <dbReference type="Google" id="ProtNLM"/>
    </source>
</evidence>
<sequence>MARILWAKTDSPVRAALLAAQLCRRLAEEECLRADERELSSQADDFELLAVDVLDAIRESDDAFALVTLIPWRWAVSNPDRPRRVLLWTDSALELACAVGSERSAPCMQFVQHRHTQYALDKYFCGDYPGSYVRIPQAASLPAILLQAILPFLPGLVVETAPCSMPPNQLTLKGKSVTKRYQSFQKGQLQNRVFELDPELNLKKHLAKAYNVLGIAQSNVEEVVVSAVNFGFYRFYLVPKVKFTIHFTSHLFLAAFVSYMPFDKHPTRAFQAGGRDILTSEIIFFIWCLNRSIGELAELQSFTMEGLLIYASSHWNQIDLISSALLTVTTCLRLTGHGESIWHGPLDSRGPWLDHNANDPNAPWMDHLPANLTALMVILIYYRILQYLRCNESVGVLTIVLNQMMIDVMYFVIVLAVFMVGFGVAYSILRPVSDDAPGWAQPENFMGQHIMYSTFWGVMGFFNPNLAVVDQPMPTAIIMPTLMVSYQFMTQIVLVNLLIAKMSDTFARISIHGERRWRYERSQLIAEFKDTKAPFPPPFNVLWIIFVNIPLHLRDQYRKRFRLEVLAPTTGFKLIPDQAELARFERRETDARNSSLVRRAKRESATGDARIGELQETVARLQQSIRNNFEMLSSRLIARPVSDKAPSGS</sequence>
<accession>A0A7S3AWD3</accession>
<dbReference type="PANTHER" id="PTHR13800:SF12">
    <property type="entry name" value="TRANSIENT RECEPTOR POTENTIAL CATION CHANNEL SUBFAMILY M MEMBER-LIKE 2"/>
    <property type="match status" value="1"/>
</dbReference>
<dbReference type="InterPro" id="IPR005821">
    <property type="entry name" value="Ion_trans_dom"/>
</dbReference>
<proteinExistence type="predicted"/>
<evidence type="ECO:0000256" key="5">
    <source>
        <dbReference type="SAM" id="Phobius"/>
    </source>
</evidence>
<evidence type="ECO:0000259" key="7">
    <source>
        <dbReference type="Pfam" id="PF25508"/>
    </source>
</evidence>
<dbReference type="AlphaFoldDB" id="A0A7S3AWD3"/>
<keyword evidence="2 5" id="KW-0812">Transmembrane</keyword>
<name>A0A7S3AWD3_9EUKA</name>
<feature type="domain" description="TRPM-like" evidence="7">
    <location>
        <begin position="1"/>
        <end position="69"/>
    </location>
</feature>
<dbReference type="Pfam" id="PF00520">
    <property type="entry name" value="Ion_trans"/>
    <property type="match status" value="1"/>
</dbReference>